<evidence type="ECO:0000313" key="3">
    <source>
        <dbReference type="EMBL" id="KAH8702329.1"/>
    </source>
</evidence>
<feature type="compositionally biased region" description="Polar residues" evidence="1">
    <location>
        <begin position="14"/>
        <end position="36"/>
    </location>
</feature>
<evidence type="ECO:0000256" key="1">
    <source>
        <dbReference type="SAM" id="MobiDB-lite"/>
    </source>
</evidence>
<dbReference type="RefSeq" id="XP_046075705.1">
    <property type="nucleotide sequence ID" value="XM_046219994.1"/>
</dbReference>
<name>A0AAD4L336_9EURO</name>
<gene>
    <name evidence="3" type="ORF">BGW36DRAFT_424608</name>
</gene>
<feature type="region of interest" description="Disordered" evidence="1">
    <location>
        <begin position="280"/>
        <end position="320"/>
    </location>
</feature>
<sequence length="345" mass="39012">MSTDLGQMLPPSTPASVSRSTSQPGSRSAVRQQSGPVTRHRAMSSYNDNQSVNSSAFSELTKLEVRRATDDACWACQTPEDTDVAHVIAQAHGQVQIWEEAALFNSDADFKTIANGIALCPTCHRKFDNAADPGFVFFPTDLQFFIDFEINDQDRRRNDGDLRRRVPTAEDYKAHQLKTNTIPSDAKGGLYRRVFLKNFVLGGRFPEIMPDLCKHRTWHGNPIASLMRAFALLGTPRVYILDKRIRDDLEKLRYLYFVADQPKPINSLLYDMYRLTPSTTSKRSLEEEQQPSQSPSKKLKLDNIESTTNDQRPTPSNSRTLHWVLGPEVTTNQVIQMYSPLFSPA</sequence>
<reference evidence="3" key="1">
    <citation type="submission" date="2021-12" db="EMBL/GenBank/DDBJ databases">
        <title>Convergent genome expansion in fungi linked to evolution of root-endophyte symbiosis.</title>
        <authorList>
            <consortium name="DOE Joint Genome Institute"/>
            <person name="Ke Y.-H."/>
            <person name="Bonito G."/>
            <person name="Liao H.-L."/>
            <person name="Looney B."/>
            <person name="Rojas-Flechas A."/>
            <person name="Nash J."/>
            <person name="Hameed K."/>
            <person name="Schadt C."/>
            <person name="Martin F."/>
            <person name="Crous P.W."/>
            <person name="Miettinen O."/>
            <person name="Magnuson J.K."/>
            <person name="Labbe J."/>
            <person name="Jacobson D."/>
            <person name="Doktycz M.J."/>
            <person name="Veneault-Fourrey C."/>
            <person name="Kuo A."/>
            <person name="Mondo S."/>
            <person name="Calhoun S."/>
            <person name="Riley R."/>
            <person name="Ohm R."/>
            <person name="LaButti K."/>
            <person name="Andreopoulos B."/>
            <person name="Pangilinan J."/>
            <person name="Nolan M."/>
            <person name="Tritt A."/>
            <person name="Clum A."/>
            <person name="Lipzen A."/>
            <person name="Daum C."/>
            <person name="Barry K."/>
            <person name="Grigoriev I.V."/>
            <person name="Vilgalys R."/>
        </authorList>
    </citation>
    <scope>NUCLEOTIDE SEQUENCE</scope>
    <source>
        <strain evidence="3">PMI_201</strain>
    </source>
</reference>
<protein>
    <recommendedName>
        <fullName evidence="2">HNH nuclease domain-containing protein</fullName>
    </recommendedName>
</protein>
<proteinExistence type="predicted"/>
<dbReference type="InterPro" id="IPR003615">
    <property type="entry name" value="HNH_nuc"/>
</dbReference>
<dbReference type="AlphaFoldDB" id="A0AAD4L336"/>
<dbReference type="EMBL" id="JAJTJA010000003">
    <property type="protein sequence ID" value="KAH8702329.1"/>
    <property type="molecule type" value="Genomic_DNA"/>
</dbReference>
<comment type="caution">
    <text evidence="3">The sequence shown here is derived from an EMBL/GenBank/DDBJ whole genome shotgun (WGS) entry which is preliminary data.</text>
</comment>
<feature type="region of interest" description="Disordered" evidence="1">
    <location>
        <begin position="1"/>
        <end position="48"/>
    </location>
</feature>
<evidence type="ECO:0000313" key="4">
    <source>
        <dbReference type="Proteomes" id="UP001201262"/>
    </source>
</evidence>
<evidence type="ECO:0000259" key="2">
    <source>
        <dbReference type="Pfam" id="PF13391"/>
    </source>
</evidence>
<organism evidence="3 4">
    <name type="scientific">Talaromyces proteolyticus</name>
    <dbReference type="NCBI Taxonomy" id="1131652"/>
    <lineage>
        <taxon>Eukaryota</taxon>
        <taxon>Fungi</taxon>
        <taxon>Dikarya</taxon>
        <taxon>Ascomycota</taxon>
        <taxon>Pezizomycotina</taxon>
        <taxon>Eurotiomycetes</taxon>
        <taxon>Eurotiomycetidae</taxon>
        <taxon>Eurotiales</taxon>
        <taxon>Trichocomaceae</taxon>
        <taxon>Talaromyces</taxon>
        <taxon>Talaromyces sect. Bacilispori</taxon>
    </lineage>
</organism>
<feature type="domain" description="HNH nuclease" evidence="2">
    <location>
        <begin position="75"/>
        <end position="129"/>
    </location>
</feature>
<feature type="compositionally biased region" description="Polar residues" evidence="1">
    <location>
        <begin position="304"/>
        <end position="320"/>
    </location>
</feature>
<dbReference type="Pfam" id="PF13391">
    <property type="entry name" value="HNH_2"/>
    <property type="match status" value="1"/>
</dbReference>
<dbReference type="GeneID" id="70250281"/>
<keyword evidence="4" id="KW-1185">Reference proteome</keyword>
<accession>A0AAD4L336</accession>
<dbReference type="Proteomes" id="UP001201262">
    <property type="component" value="Unassembled WGS sequence"/>
</dbReference>